<keyword evidence="6" id="KW-0808">Transferase</keyword>
<dbReference type="InterPro" id="IPR015424">
    <property type="entry name" value="PyrdxlP-dep_Trfase"/>
</dbReference>
<evidence type="ECO:0000256" key="1">
    <source>
        <dbReference type="ARBA" id="ARBA00022898"/>
    </source>
</evidence>
<dbReference type="EMBL" id="CP036316">
    <property type="protein sequence ID" value="QDT65530.1"/>
    <property type="molecule type" value="Genomic_DNA"/>
</dbReference>
<evidence type="ECO:0000256" key="4">
    <source>
        <dbReference type="PIRSR" id="PIRSR000390-2"/>
    </source>
</evidence>
<gene>
    <name evidence="6" type="ORF">V22_27850</name>
</gene>
<dbReference type="SUPFAM" id="SSF53383">
    <property type="entry name" value="PLP-dependent transferases"/>
    <property type="match status" value="1"/>
</dbReference>
<sequence>MSSVRLSDGTDAPGHPPVPFIDLPAQYDTIRDEVQTAVQELFEKQAFVLGEPVQELEKEIAAYCDSAEAIACASGTDALILSLMAAGIGPGDEVITSPFTFFATAGAIHRVGATPVFVDIEPTGFNIDPEKIEAAITDKTKAIMPVHIFGQVAEMEPIWRVAIRNGLTVIEDACQAIGATYRGRRAGVLGTTGCFSFFPTKNLGGAGDGGIITTDDAEIAKKLRRLRVHGDIGGYNHVEVGFNSRLDALQAAVLRIKLRKLDEWSDGRNQNAKRYNDLFRHYQLLDLVETPTVLPDRRHVYNQYVLRVTGTGRDDLRKSLLGDGIGCGVYYPIGLHMQTCFAPLGYTEGDMPECERACSEVLALPIFPELTATQQETVVRGVAKACGRLSETQAPLYEQAPKIFEEPTRRAA</sequence>
<dbReference type="RefSeq" id="WP_145263609.1">
    <property type="nucleotide sequence ID" value="NZ_CP036316.1"/>
</dbReference>
<dbReference type="AlphaFoldDB" id="A0A517TAZ0"/>
<dbReference type="PANTHER" id="PTHR30244">
    <property type="entry name" value="TRANSAMINASE"/>
    <property type="match status" value="1"/>
</dbReference>
<evidence type="ECO:0000313" key="7">
    <source>
        <dbReference type="Proteomes" id="UP000319976"/>
    </source>
</evidence>
<dbReference type="CDD" id="cd00616">
    <property type="entry name" value="AHBA_syn"/>
    <property type="match status" value="1"/>
</dbReference>
<evidence type="ECO:0000256" key="5">
    <source>
        <dbReference type="RuleBase" id="RU004508"/>
    </source>
</evidence>
<dbReference type="EC" id="2.6.1.98" evidence="6"/>
<comment type="similarity">
    <text evidence="2 5">Belongs to the DegT/DnrJ/EryC1 family.</text>
</comment>
<dbReference type="Gene3D" id="3.90.1150.10">
    <property type="entry name" value="Aspartate Aminotransferase, domain 1"/>
    <property type="match status" value="1"/>
</dbReference>
<dbReference type="Proteomes" id="UP000319976">
    <property type="component" value="Chromosome"/>
</dbReference>
<name>A0A517TAZ0_9PLAN</name>
<dbReference type="KEGG" id="chya:V22_27850"/>
<dbReference type="GO" id="GO:0000271">
    <property type="term" value="P:polysaccharide biosynthetic process"/>
    <property type="evidence" value="ECO:0007669"/>
    <property type="project" value="TreeGrafter"/>
</dbReference>
<protein>
    <submittedName>
        <fullName evidence="6">Aminotransferase</fullName>
        <ecNumber evidence="6">2.6.1.98</ecNumber>
    </submittedName>
</protein>
<dbReference type="InterPro" id="IPR000653">
    <property type="entry name" value="DegT/StrS_aminotransferase"/>
</dbReference>
<dbReference type="InterPro" id="IPR015421">
    <property type="entry name" value="PyrdxlP-dep_Trfase_major"/>
</dbReference>
<dbReference type="GO" id="GO:0008483">
    <property type="term" value="F:transaminase activity"/>
    <property type="evidence" value="ECO:0007669"/>
    <property type="project" value="UniProtKB-KW"/>
</dbReference>
<dbReference type="GO" id="GO:0030170">
    <property type="term" value="F:pyridoxal phosphate binding"/>
    <property type="evidence" value="ECO:0007669"/>
    <property type="project" value="UniProtKB-ARBA"/>
</dbReference>
<evidence type="ECO:0000256" key="2">
    <source>
        <dbReference type="ARBA" id="ARBA00037999"/>
    </source>
</evidence>
<proteinExistence type="inferred from homology"/>
<dbReference type="FunFam" id="3.40.640.10:FF:000089">
    <property type="entry name" value="Aminotransferase, DegT/DnrJ/EryC1/StrS family"/>
    <property type="match status" value="1"/>
</dbReference>
<feature type="active site" description="Proton acceptor" evidence="3">
    <location>
        <position position="201"/>
    </location>
</feature>
<dbReference type="PIRSF" id="PIRSF000390">
    <property type="entry name" value="PLP_StrS"/>
    <property type="match status" value="1"/>
</dbReference>
<dbReference type="PANTHER" id="PTHR30244:SF36">
    <property type="entry name" value="3-OXO-GLUCOSE-6-PHOSPHATE:GLUTAMATE AMINOTRANSFERASE"/>
    <property type="match status" value="1"/>
</dbReference>
<evidence type="ECO:0000256" key="3">
    <source>
        <dbReference type="PIRSR" id="PIRSR000390-1"/>
    </source>
</evidence>
<keyword evidence="7" id="KW-1185">Reference proteome</keyword>
<reference evidence="6 7" key="1">
    <citation type="submission" date="2019-02" db="EMBL/GenBank/DDBJ databases">
        <title>Deep-cultivation of Planctomycetes and their phenomic and genomic characterization uncovers novel biology.</title>
        <authorList>
            <person name="Wiegand S."/>
            <person name="Jogler M."/>
            <person name="Boedeker C."/>
            <person name="Pinto D."/>
            <person name="Vollmers J."/>
            <person name="Rivas-Marin E."/>
            <person name="Kohn T."/>
            <person name="Peeters S.H."/>
            <person name="Heuer A."/>
            <person name="Rast P."/>
            <person name="Oberbeckmann S."/>
            <person name="Bunk B."/>
            <person name="Jeske O."/>
            <person name="Meyerdierks A."/>
            <person name="Storesund J.E."/>
            <person name="Kallscheuer N."/>
            <person name="Luecker S."/>
            <person name="Lage O.M."/>
            <person name="Pohl T."/>
            <person name="Merkel B.J."/>
            <person name="Hornburger P."/>
            <person name="Mueller R.-W."/>
            <person name="Bruemmer F."/>
            <person name="Labrenz M."/>
            <person name="Spormann A.M."/>
            <person name="Op den Camp H."/>
            <person name="Overmann J."/>
            <person name="Amann R."/>
            <person name="Jetten M.S.M."/>
            <person name="Mascher T."/>
            <person name="Medema M.H."/>
            <person name="Devos D.P."/>
            <person name="Kaster A.-K."/>
            <person name="Ovreas L."/>
            <person name="Rohde M."/>
            <person name="Galperin M.Y."/>
            <person name="Jogler C."/>
        </authorList>
    </citation>
    <scope>NUCLEOTIDE SEQUENCE [LARGE SCALE GENOMIC DNA]</scope>
    <source>
        <strain evidence="6 7">V22</strain>
    </source>
</reference>
<feature type="modified residue" description="N6-(pyridoxal phosphate)lysine" evidence="4">
    <location>
        <position position="201"/>
    </location>
</feature>
<keyword evidence="1 4" id="KW-0663">Pyridoxal phosphate</keyword>
<dbReference type="InterPro" id="IPR015422">
    <property type="entry name" value="PyrdxlP-dep_Trfase_small"/>
</dbReference>
<organism evidence="6 7">
    <name type="scientific">Calycomorphotria hydatis</name>
    <dbReference type="NCBI Taxonomy" id="2528027"/>
    <lineage>
        <taxon>Bacteria</taxon>
        <taxon>Pseudomonadati</taxon>
        <taxon>Planctomycetota</taxon>
        <taxon>Planctomycetia</taxon>
        <taxon>Planctomycetales</taxon>
        <taxon>Planctomycetaceae</taxon>
        <taxon>Calycomorphotria</taxon>
    </lineage>
</organism>
<keyword evidence="6" id="KW-0032">Aminotransferase</keyword>
<accession>A0A517TAZ0</accession>
<evidence type="ECO:0000313" key="6">
    <source>
        <dbReference type="EMBL" id="QDT65530.1"/>
    </source>
</evidence>
<dbReference type="Pfam" id="PF01041">
    <property type="entry name" value="DegT_DnrJ_EryC1"/>
    <property type="match status" value="1"/>
</dbReference>
<dbReference type="OrthoDB" id="9810913at2"/>
<dbReference type="Gene3D" id="3.40.640.10">
    <property type="entry name" value="Type I PLP-dependent aspartate aminotransferase-like (Major domain)"/>
    <property type="match status" value="1"/>
</dbReference>